<sequence length="100" mass="11077">MYINYGRGVGLVGARSGRLRWDVTRVYYEGHLACAEPCPWVASESRGALDTLIEQFHPGGGGWYARRPVAAQSPPAHCVSAVDSHFTRTKYRFGALTTEY</sequence>
<proteinExistence type="predicted"/>
<dbReference type="AlphaFoldDB" id="A0A4C1V4S9"/>
<gene>
    <name evidence="1" type="ORF">EVAR_82853_1</name>
</gene>
<comment type="caution">
    <text evidence="1">The sequence shown here is derived from an EMBL/GenBank/DDBJ whole genome shotgun (WGS) entry which is preliminary data.</text>
</comment>
<name>A0A4C1V4S9_EUMVA</name>
<organism evidence="1 2">
    <name type="scientific">Eumeta variegata</name>
    <name type="common">Bagworm moth</name>
    <name type="synonym">Eumeta japonica</name>
    <dbReference type="NCBI Taxonomy" id="151549"/>
    <lineage>
        <taxon>Eukaryota</taxon>
        <taxon>Metazoa</taxon>
        <taxon>Ecdysozoa</taxon>
        <taxon>Arthropoda</taxon>
        <taxon>Hexapoda</taxon>
        <taxon>Insecta</taxon>
        <taxon>Pterygota</taxon>
        <taxon>Neoptera</taxon>
        <taxon>Endopterygota</taxon>
        <taxon>Lepidoptera</taxon>
        <taxon>Glossata</taxon>
        <taxon>Ditrysia</taxon>
        <taxon>Tineoidea</taxon>
        <taxon>Psychidae</taxon>
        <taxon>Oiketicinae</taxon>
        <taxon>Eumeta</taxon>
    </lineage>
</organism>
<evidence type="ECO:0000313" key="1">
    <source>
        <dbReference type="EMBL" id="GBP33014.1"/>
    </source>
</evidence>
<accession>A0A4C1V4S9</accession>
<evidence type="ECO:0000313" key="2">
    <source>
        <dbReference type="Proteomes" id="UP000299102"/>
    </source>
</evidence>
<dbReference type="EMBL" id="BGZK01000268">
    <property type="protein sequence ID" value="GBP33014.1"/>
    <property type="molecule type" value="Genomic_DNA"/>
</dbReference>
<reference evidence="1 2" key="1">
    <citation type="journal article" date="2019" name="Commun. Biol.">
        <title>The bagworm genome reveals a unique fibroin gene that provides high tensile strength.</title>
        <authorList>
            <person name="Kono N."/>
            <person name="Nakamura H."/>
            <person name="Ohtoshi R."/>
            <person name="Tomita M."/>
            <person name="Numata K."/>
            <person name="Arakawa K."/>
        </authorList>
    </citation>
    <scope>NUCLEOTIDE SEQUENCE [LARGE SCALE GENOMIC DNA]</scope>
</reference>
<dbReference type="Proteomes" id="UP000299102">
    <property type="component" value="Unassembled WGS sequence"/>
</dbReference>
<protein>
    <submittedName>
        <fullName evidence="1">Uncharacterized protein</fullName>
    </submittedName>
</protein>
<keyword evidence="2" id="KW-1185">Reference proteome</keyword>